<sequence>MGKEGLAMNVHNMMEEAVQDLLDSQWQYLNLSCHCDECRADVLALSLNRLKPHYVRQRTGLMYTKAGLMTEQSRATILTAIVESAKIVSASPHHSQTSDERHK</sequence>
<gene>
    <name evidence="1" type="ORF">ABNN70_01515</name>
</gene>
<dbReference type="EMBL" id="CP159510">
    <property type="protein sequence ID" value="XCJ17242.1"/>
    <property type="molecule type" value="Genomic_DNA"/>
</dbReference>
<dbReference type="Pfam" id="PF10719">
    <property type="entry name" value="ComFB"/>
    <property type="match status" value="1"/>
</dbReference>
<dbReference type="RefSeq" id="WP_353948524.1">
    <property type="nucleotide sequence ID" value="NZ_CP159510.1"/>
</dbReference>
<dbReference type="InterPro" id="IPR019657">
    <property type="entry name" value="ComFB"/>
</dbReference>
<name>A0AAU8IGB0_9BACL</name>
<reference evidence="1" key="1">
    <citation type="submission" date="2024-06" db="EMBL/GenBank/DDBJ databases">
        <authorList>
            <person name="Fan A."/>
            <person name="Zhang F.Y."/>
            <person name="Zhang L."/>
        </authorList>
    </citation>
    <scope>NUCLEOTIDE SEQUENCE</scope>
    <source>
        <strain evidence="1">Y61</strain>
    </source>
</reference>
<evidence type="ECO:0000313" key="1">
    <source>
        <dbReference type="EMBL" id="XCJ17242.1"/>
    </source>
</evidence>
<dbReference type="AlphaFoldDB" id="A0AAU8IGB0"/>
<organism evidence="1">
    <name type="scientific">Sporolactobacillus sp. Y61</name>
    <dbReference type="NCBI Taxonomy" id="3160863"/>
    <lineage>
        <taxon>Bacteria</taxon>
        <taxon>Bacillati</taxon>
        <taxon>Bacillota</taxon>
        <taxon>Bacilli</taxon>
        <taxon>Bacillales</taxon>
        <taxon>Sporolactobacillaceae</taxon>
        <taxon>Sporolactobacillus</taxon>
    </lineage>
</organism>
<accession>A0AAU8IGB0</accession>
<proteinExistence type="predicted"/>
<protein>
    <submittedName>
        <fullName evidence="1">Late competence development ComFB family protein</fullName>
    </submittedName>
</protein>